<evidence type="ECO:0000313" key="3">
    <source>
        <dbReference type="Proteomes" id="UP000185739"/>
    </source>
</evidence>
<evidence type="ECO:0000256" key="1">
    <source>
        <dbReference type="SAM" id="MobiDB-lite"/>
    </source>
</evidence>
<gene>
    <name evidence="2" type="ORF">Tchl_2238</name>
</gene>
<accession>A0A1L6FDS9</accession>
<dbReference type="STRING" id="96773.Tchl_2238"/>
<evidence type="ECO:0000313" key="2">
    <source>
        <dbReference type="EMBL" id="APR05078.1"/>
    </source>
</evidence>
<dbReference type="AlphaFoldDB" id="A0A1L6FDS9"/>
<reference evidence="2 3" key="1">
    <citation type="submission" date="2016-12" db="EMBL/GenBank/DDBJ databases">
        <title>Complete genome sequence of Thauera chlorobenzoica, a Betaproteobacterium degrading haloaromatics anaerobically to CO2 and halides.</title>
        <authorList>
            <person name="Goris T."/>
            <person name="Mergelsberg M."/>
            <person name="Boll M."/>
        </authorList>
    </citation>
    <scope>NUCLEOTIDE SEQUENCE [LARGE SCALE GENOMIC DNA]</scope>
    <source>
        <strain evidence="2 3">3CB1</strain>
    </source>
</reference>
<dbReference type="Proteomes" id="UP000185739">
    <property type="component" value="Chromosome"/>
</dbReference>
<feature type="region of interest" description="Disordered" evidence="1">
    <location>
        <begin position="75"/>
        <end position="122"/>
    </location>
</feature>
<dbReference type="EMBL" id="CP018839">
    <property type="protein sequence ID" value="APR05078.1"/>
    <property type="molecule type" value="Genomic_DNA"/>
</dbReference>
<protein>
    <submittedName>
        <fullName evidence="2">Uncharacterized protein</fullName>
    </submittedName>
</protein>
<keyword evidence="3" id="KW-1185">Reference proteome</keyword>
<dbReference type="KEGG" id="tcl:Tchl_2238"/>
<feature type="compositionally biased region" description="Basic residues" evidence="1">
    <location>
        <begin position="85"/>
        <end position="112"/>
    </location>
</feature>
<sequence>MPVARWIGAVIDGVRHPCPCCIHCHPPSSARTAALDQHPAPAIFIAPSRKPPSFYNIDQGDTPCRGRAIARPALPAPGYNARFPRFSRSRSHGSRTPERHRRKTRRPRRPRSRTTEVSLTTM</sequence>
<organism evidence="2 3">
    <name type="scientific">Thauera chlorobenzoica</name>
    <dbReference type="NCBI Taxonomy" id="96773"/>
    <lineage>
        <taxon>Bacteria</taxon>
        <taxon>Pseudomonadati</taxon>
        <taxon>Pseudomonadota</taxon>
        <taxon>Betaproteobacteria</taxon>
        <taxon>Rhodocyclales</taxon>
        <taxon>Zoogloeaceae</taxon>
        <taxon>Thauera</taxon>
    </lineage>
</organism>
<proteinExistence type="predicted"/>
<name>A0A1L6FDS9_9RHOO</name>